<dbReference type="PROSITE" id="PS00643">
    <property type="entry name" value="COMPLEX1_75K_3"/>
    <property type="match status" value="1"/>
</dbReference>
<dbReference type="InterPro" id="IPR036010">
    <property type="entry name" value="2Fe-2S_ferredoxin-like_sf"/>
</dbReference>
<dbReference type="InterPro" id="IPR001041">
    <property type="entry name" value="2Fe-2S_ferredoxin-type"/>
</dbReference>
<feature type="domain" description="4Fe-4S Mo/W bis-MGD-type" evidence="15">
    <location>
        <begin position="222"/>
        <end position="278"/>
    </location>
</feature>
<dbReference type="GO" id="GO:0051539">
    <property type="term" value="F:4 iron, 4 sulfur cluster binding"/>
    <property type="evidence" value="ECO:0007669"/>
    <property type="project" value="UniProtKB-KW"/>
</dbReference>
<gene>
    <name evidence="17" type="ORF">HELGO_WM7757</name>
</gene>
<dbReference type="NCBIfam" id="TIGR01973">
    <property type="entry name" value="NuoG"/>
    <property type="match status" value="1"/>
</dbReference>
<evidence type="ECO:0000259" key="14">
    <source>
        <dbReference type="PROSITE" id="PS51085"/>
    </source>
</evidence>
<dbReference type="InterPro" id="IPR010228">
    <property type="entry name" value="NADH_UbQ_OxRdtase_Gsu"/>
</dbReference>
<evidence type="ECO:0000256" key="6">
    <source>
        <dbReference type="ARBA" id="ARBA00022723"/>
    </source>
</evidence>
<keyword evidence="17" id="KW-0560">Oxidoreductase</keyword>
<keyword evidence="9 13" id="KW-0411">Iron-sulfur</keyword>
<evidence type="ECO:0000256" key="1">
    <source>
        <dbReference type="ARBA" id="ARBA00001966"/>
    </source>
</evidence>
<dbReference type="PROSITE" id="PS51669">
    <property type="entry name" value="4FE4S_MOW_BIS_MGD"/>
    <property type="match status" value="1"/>
</dbReference>
<comment type="catalytic activity">
    <reaction evidence="12 13">
        <text>a quinone + NADH + 5 H(+)(in) = a quinol + NAD(+) + 4 H(+)(out)</text>
        <dbReference type="Rhea" id="RHEA:57888"/>
        <dbReference type="ChEBI" id="CHEBI:15378"/>
        <dbReference type="ChEBI" id="CHEBI:24646"/>
        <dbReference type="ChEBI" id="CHEBI:57540"/>
        <dbReference type="ChEBI" id="CHEBI:57945"/>
        <dbReference type="ChEBI" id="CHEBI:132124"/>
    </reaction>
</comment>
<organism evidence="17">
    <name type="scientific">uncultured Thiotrichaceae bacterium</name>
    <dbReference type="NCBI Taxonomy" id="298394"/>
    <lineage>
        <taxon>Bacteria</taxon>
        <taxon>Pseudomonadati</taxon>
        <taxon>Pseudomonadota</taxon>
        <taxon>Gammaproteobacteria</taxon>
        <taxon>Thiotrichales</taxon>
        <taxon>Thiotrichaceae</taxon>
        <taxon>environmental samples</taxon>
    </lineage>
</organism>
<evidence type="ECO:0000259" key="15">
    <source>
        <dbReference type="PROSITE" id="PS51669"/>
    </source>
</evidence>
<dbReference type="InterPro" id="IPR050123">
    <property type="entry name" value="Prok_molybdopt-oxidoreductase"/>
</dbReference>
<keyword evidence="4 13" id="KW-0001">2Fe-2S</keyword>
<dbReference type="InterPro" id="IPR019574">
    <property type="entry name" value="NADH_UbQ_OxRdtase_Gsu_4Fe4S-bd"/>
</dbReference>
<proteinExistence type="inferred from homology"/>
<name>A0A6S6UDG9_9GAMM</name>
<dbReference type="GO" id="GO:0016651">
    <property type="term" value="F:oxidoreductase activity, acting on NAD(P)H"/>
    <property type="evidence" value="ECO:0007669"/>
    <property type="project" value="InterPro"/>
</dbReference>
<evidence type="ECO:0000256" key="2">
    <source>
        <dbReference type="ARBA" id="ARBA00005404"/>
    </source>
</evidence>
<evidence type="ECO:0000256" key="12">
    <source>
        <dbReference type="ARBA" id="ARBA00047712"/>
    </source>
</evidence>
<feature type="domain" description="2Fe-2S ferredoxin-type" evidence="14">
    <location>
        <begin position="7"/>
        <end position="85"/>
    </location>
</feature>
<dbReference type="PROSITE" id="PS00642">
    <property type="entry name" value="COMPLEX1_75K_2"/>
    <property type="match status" value="1"/>
</dbReference>
<keyword evidence="7 13" id="KW-1278">Translocase</keyword>
<dbReference type="SUPFAM" id="SSF53706">
    <property type="entry name" value="Formate dehydrogenase/DMSO reductase, domains 1-3"/>
    <property type="match status" value="1"/>
</dbReference>
<dbReference type="Pfam" id="PF22151">
    <property type="entry name" value="Fer4_NDSU1"/>
    <property type="match status" value="1"/>
</dbReference>
<dbReference type="InterPro" id="IPR000283">
    <property type="entry name" value="NADH_UbQ_OxRdtase_75kDa_su_CS"/>
</dbReference>
<dbReference type="Pfam" id="PF22117">
    <property type="entry name" value="Fer4_Nqo3"/>
    <property type="match status" value="1"/>
</dbReference>
<reference evidence="17" key="1">
    <citation type="submission" date="2020-01" db="EMBL/GenBank/DDBJ databases">
        <authorList>
            <person name="Meier V. D."/>
            <person name="Meier V D."/>
        </authorList>
    </citation>
    <scope>NUCLEOTIDE SEQUENCE</scope>
    <source>
        <strain evidence="17">HLG_WM_MAG_09</strain>
    </source>
</reference>
<dbReference type="Pfam" id="PF00384">
    <property type="entry name" value="Molybdopterin"/>
    <property type="match status" value="1"/>
</dbReference>
<comment type="similarity">
    <text evidence="2 13">Belongs to the complex I 75 kDa subunit family.</text>
</comment>
<feature type="domain" description="4Fe-4S His(Cys)3-ligated-type" evidence="16">
    <location>
        <begin position="85"/>
        <end position="124"/>
    </location>
</feature>
<dbReference type="Pfam" id="PF10588">
    <property type="entry name" value="NADH-G_4Fe-4S_3"/>
    <property type="match status" value="1"/>
</dbReference>
<dbReference type="EC" id="7.1.1.-" evidence="13"/>
<dbReference type="InterPro" id="IPR006656">
    <property type="entry name" value="Mopterin_OxRdtase"/>
</dbReference>
<dbReference type="GO" id="GO:0048038">
    <property type="term" value="F:quinone binding"/>
    <property type="evidence" value="ECO:0007669"/>
    <property type="project" value="UniProtKB-UniRule"/>
</dbReference>
<dbReference type="PROSITE" id="PS00641">
    <property type="entry name" value="COMPLEX1_75K_1"/>
    <property type="match status" value="1"/>
</dbReference>
<evidence type="ECO:0000256" key="4">
    <source>
        <dbReference type="ARBA" id="ARBA00022714"/>
    </source>
</evidence>
<dbReference type="GO" id="GO:0046872">
    <property type="term" value="F:metal ion binding"/>
    <property type="evidence" value="ECO:0007669"/>
    <property type="project" value="UniProtKB-UniRule"/>
</dbReference>
<evidence type="ECO:0000313" key="17">
    <source>
        <dbReference type="EMBL" id="CAA6829969.1"/>
    </source>
</evidence>
<evidence type="ECO:0000259" key="16">
    <source>
        <dbReference type="PROSITE" id="PS51839"/>
    </source>
</evidence>
<dbReference type="GO" id="GO:0016020">
    <property type="term" value="C:membrane"/>
    <property type="evidence" value="ECO:0007669"/>
    <property type="project" value="InterPro"/>
</dbReference>
<dbReference type="InterPro" id="IPR009010">
    <property type="entry name" value="Asp_de-COase-like_dom_sf"/>
</dbReference>
<sequence>MTDQSAEMVIIEVNAAELQAPSGAMLIDVMDEAGITVPRFCYHKKLSVSANCRMCLVEVEKSDKPLPACATPVNAGMKVWTRSEKARAAQEDVMEFLLINHPLDCPVCDQGGECELQDVSVGYGKGSSQFTEIKRVVNDKDIGPLIETEMTRCIHCMRCVRFGEEIAGLRELGATGRSEHVEIGTYVSKSISSELSGNIIDLCPVGALTAKPSRYKARAWEMRSHNSIAPHDSVGSNITVHTFDNEVVRVVPAENDAINECWISDRDRFSYQGLSSHDRLLKPQVKRDGQWQEVDWHEALDMVAVMLSDVEGGQVGALASPTSTLEELYLFQKLMRGAGIPNIDHRLRQVDFSDQAYVSAAPVLGQTIEQLEQQQAVLLLGSNARQEQPLLNQRLKKVVAAGGVVMALNPRAVSFNYDVEQLVVKPMNMVAGMAAIVCALSELSGKSLSDDVADVCDGIEFTDRDKQIAAHLLDAEHSMVLMGNMAMQHPQMATLRALSSVISALSGSVCGYLQEAANTVGAALAGVLPHRTLGGVEAEVDGLHAADMIAAKLSTYVLMNVESDDFANPFQANAAFSGASDVIAITPFADEQMREYATVLLPGTTFAETSGTFVNAEGSWQGFSGVAKPPGDARPGWKILRVLGNKLELPEFDYVSSQELASELKLELQLVKPSNQYSIEVPLEVPEPEDRMQRIGDIHMYRSDMLVRRADALQKMIPMPLVHLNPLDMERLDFDQGDLIKAAQGEGSVQLPVKKDASVPEGCVWIQGGTTAANTLGELFGYIDLDRI</sequence>
<dbReference type="InterPro" id="IPR006963">
    <property type="entry name" value="Mopterin_OxRdtase_4Fe-4S_dom"/>
</dbReference>
<dbReference type="GO" id="GO:0051537">
    <property type="term" value="F:2 iron, 2 sulfur cluster binding"/>
    <property type="evidence" value="ECO:0007669"/>
    <property type="project" value="UniProtKB-UniRule"/>
</dbReference>
<comment type="subunit">
    <text evidence="11">Composed of 13 different subunits. Subunits NuoCD, E, F, and G constitute the peripheral sector of the complex.</text>
</comment>
<keyword evidence="5 13" id="KW-0874">Quinone</keyword>
<dbReference type="SUPFAM" id="SSF50692">
    <property type="entry name" value="ADC-like"/>
    <property type="match status" value="1"/>
</dbReference>
<evidence type="ECO:0000256" key="7">
    <source>
        <dbReference type="ARBA" id="ARBA00022967"/>
    </source>
</evidence>
<accession>A0A6S6UDG9</accession>
<evidence type="ECO:0000256" key="8">
    <source>
        <dbReference type="ARBA" id="ARBA00023004"/>
    </source>
</evidence>
<keyword evidence="10 13" id="KW-0520">NAD</keyword>
<dbReference type="Gene3D" id="2.40.40.20">
    <property type="match status" value="1"/>
</dbReference>
<dbReference type="PROSITE" id="PS51085">
    <property type="entry name" value="2FE2S_FER_2"/>
    <property type="match status" value="1"/>
</dbReference>
<dbReference type="GO" id="GO:0008137">
    <property type="term" value="F:NADH dehydrogenase (ubiquinone) activity"/>
    <property type="evidence" value="ECO:0007669"/>
    <property type="project" value="UniProtKB-UniRule"/>
</dbReference>
<dbReference type="SUPFAM" id="SSF54862">
    <property type="entry name" value="4Fe-4S ferredoxins"/>
    <property type="match status" value="1"/>
</dbReference>
<dbReference type="Gene3D" id="3.40.228.10">
    <property type="entry name" value="Dimethylsulfoxide Reductase, domain 2"/>
    <property type="match status" value="1"/>
</dbReference>
<evidence type="ECO:0000256" key="10">
    <source>
        <dbReference type="ARBA" id="ARBA00023027"/>
    </source>
</evidence>
<dbReference type="InterPro" id="IPR054351">
    <property type="entry name" value="NADH_UbQ_OxRdtase_ferredoxin"/>
</dbReference>
<dbReference type="FunFam" id="3.30.70.20:FF:000002">
    <property type="entry name" value="NADH-ubiquinone oxidoreductase 75 kDa subunit"/>
    <property type="match status" value="1"/>
</dbReference>
<keyword evidence="6 13" id="KW-0479">Metal-binding</keyword>
<keyword evidence="3 13" id="KW-0004">4Fe-4S</keyword>
<dbReference type="Gene3D" id="3.10.20.740">
    <property type="match status" value="1"/>
</dbReference>
<dbReference type="GO" id="GO:0042773">
    <property type="term" value="P:ATP synthesis coupled electron transport"/>
    <property type="evidence" value="ECO:0007669"/>
    <property type="project" value="InterPro"/>
</dbReference>
<dbReference type="FunFam" id="3.10.20.740:FF:000001">
    <property type="entry name" value="NADH-quinone oxidoreductase subunit G"/>
    <property type="match status" value="1"/>
</dbReference>
<comment type="cofactor">
    <cofactor evidence="13">
        <name>[2Fe-2S] cluster</name>
        <dbReference type="ChEBI" id="CHEBI:190135"/>
    </cofactor>
    <text evidence="13">Binds 1 [2Fe-2S] cluster per subunit.</text>
</comment>
<keyword evidence="17" id="KW-0830">Ubiquinone</keyword>
<evidence type="ECO:0000256" key="13">
    <source>
        <dbReference type="RuleBase" id="RU003525"/>
    </source>
</evidence>
<dbReference type="EMBL" id="CACVAT010000555">
    <property type="protein sequence ID" value="CAA6829969.1"/>
    <property type="molecule type" value="Genomic_DNA"/>
</dbReference>
<evidence type="ECO:0000256" key="11">
    <source>
        <dbReference type="ARBA" id="ARBA00026021"/>
    </source>
</evidence>
<dbReference type="SMART" id="SM00929">
    <property type="entry name" value="NADH-G_4Fe-4S_3"/>
    <property type="match status" value="1"/>
</dbReference>
<comment type="cofactor">
    <cofactor evidence="1 13">
        <name>[4Fe-4S] cluster</name>
        <dbReference type="ChEBI" id="CHEBI:49883"/>
    </cofactor>
</comment>
<dbReference type="PANTHER" id="PTHR43105:SF13">
    <property type="entry name" value="NADH-UBIQUINONE OXIDOREDUCTASE 75 KDA SUBUNIT, MITOCHONDRIAL"/>
    <property type="match status" value="1"/>
</dbReference>
<evidence type="ECO:0000256" key="9">
    <source>
        <dbReference type="ARBA" id="ARBA00023014"/>
    </source>
</evidence>
<keyword evidence="8 13" id="KW-0408">Iron</keyword>
<evidence type="ECO:0000256" key="3">
    <source>
        <dbReference type="ARBA" id="ARBA00022485"/>
    </source>
</evidence>
<dbReference type="CDD" id="cd00207">
    <property type="entry name" value="fer2"/>
    <property type="match status" value="1"/>
</dbReference>
<comment type="function">
    <text evidence="13">NDH-1 shuttles electrons from NADH, via FMN and iron-sulfur (Fe-S) centers, to quinones in the respiratory chain. Couples the redox reaction to proton translocation (for every two electrons transferred, four hydrogen ions are translocated across the cytoplasmic membrane), and thus conserves the redox energy in a proton gradient.</text>
</comment>
<protein>
    <recommendedName>
        <fullName evidence="13">NADH-quinone oxidoreductase</fullName>
        <ecNumber evidence="13">7.1.1.-</ecNumber>
    </recommendedName>
</protein>
<dbReference type="Gene3D" id="3.40.50.740">
    <property type="match status" value="2"/>
</dbReference>
<dbReference type="Pfam" id="PF13510">
    <property type="entry name" value="Fer2_4"/>
    <property type="match status" value="1"/>
</dbReference>
<dbReference type="Gene3D" id="3.30.70.20">
    <property type="match status" value="1"/>
</dbReference>
<dbReference type="PROSITE" id="PS51839">
    <property type="entry name" value="4FE4S_HC3"/>
    <property type="match status" value="1"/>
</dbReference>
<evidence type="ECO:0000256" key="5">
    <source>
        <dbReference type="ARBA" id="ARBA00022719"/>
    </source>
</evidence>
<dbReference type="AlphaFoldDB" id="A0A6S6UDG9"/>
<dbReference type="SUPFAM" id="SSF54292">
    <property type="entry name" value="2Fe-2S ferredoxin-like"/>
    <property type="match status" value="1"/>
</dbReference>
<dbReference type="PANTHER" id="PTHR43105">
    <property type="entry name" value="RESPIRATORY NITRATE REDUCTASE"/>
    <property type="match status" value="1"/>
</dbReference>